<dbReference type="Proteomes" id="UP000492821">
    <property type="component" value="Unassembled WGS sequence"/>
</dbReference>
<dbReference type="GO" id="GO:0060271">
    <property type="term" value="P:cilium assembly"/>
    <property type="evidence" value="ECO:0007669"/>
    <property type="project" value="TreeGrafter"/>
</dbReference>
<evidence type="ECO:0000259" key="12">
    <source>
        <dbReference type="Pfam" id="PF24762"/>
    </source>
</evidence>
<accession>A0A7E4VS44</accession>
<dbReference type="InterPro" id="IPR040379">
    <property type="entry name" value="WDR19/dyf-2"/>
</dbReference>
<comment type="subcellular location">
    <subcellularLocation>
        <location evidence="1">Cytoplasm</location>
        <location evidence="1">Cytoskeleton</location>
        <location evidence="1">Cilium basal body</location>
    </subcellularLocation>
</comment>
<dbReference type="InterPro" id="IPR057855">
    <property type="entry name" value="Beta-prop_WDR19_1st"/>
</dbReference>
<dbReference type="Pfam" id="PF15911">
    <property type="entry name" value="Beta-prop_WDR19_2nd"/>
    <property type="match status" value="1"/>
</dbReference>
<dbReference type="Gene3D" id="2.130.10.10">
    <property type="entry name" value="YVTN repeat-like/Quinoprotein amine dehydrogenase"/>
    <property type="match status" value="1"/>
</dbReference>
<reference evidence="14" key="2">
    <citation type="submission" date="2020-10" db="UniProtKB">
        <authorList>
            <consortium name="WormBaseParasite"/>
        </authorList>
    </citation>
    <scope>IDENTIFICATION</scope>
</reference>
<keyword evidence="2" id="KW-0963">Cytoplasm</keyword>
<evidence type="ECO:0000256" key="7">
    <source>
        <dbReference type="ARBA" id="ARBA00023212"/>
    </source>
</evidence>
<dbReference type="Pfam" id="PF23145">
    <property type="entry name" value="Zf_2nd_IFT121"/>
    <property type="match status" value="1"/>
</dbReference>
<dbReference type="Gene3D" id="1.25.40.470">
    <property type="match status" value="2"/>
</dbReference>
<evidence type="ECO:0000256" key="4">
    <source>
        <dbReference type="ARBA" id="ARBA00022737"/>
    </source>
</evidence>
<feature type="domain" description="IF140/IFT172/WDR19 TPR" evidence="12">
    <location>
        <begin position="834"/>
        <end position="1071"/>
    </location>
</feature>
<evidence type="ECO:0000313" key="14">
    <source>
        <dbReference type="WBParaSite" id="Pan_g2736.t1"/>
    </source>
</evidence>
<keyword evidence="5" id="KW-0970">Cilium biogenesis/degradation</keyword>
<organism evidence="13 14">
    <name type="scientific">Panagrellus redivivus</name>
    <name type="common">Microworm</name>
    <dbReference type="NCBI Taxonomy" id="6233"/>
    <lineage>
        <taxon>Eukaryota</taxon>
        <taxon>Metazoa</taxon>
        <taxon>Ecdysozoa</taxon>
        <taxon>Nematoda</taxon>
        <taxon>Chromadorea</taxon>
        <taxon>Rhabditida</taxon>
        <taxon>Tylenchina</taxon>
        <taxon>Panagrolaimomorpha</taxon>
        <taxon>Panagrolaimoidea</taxon>
        <taxon>Panagrolaimidae</taxon>
        <taxon>Panagrellus</taxon>
    </lineage>
</organism>
<evidence type="ECO:0000259" key="9">
    <source>
        <dbReference type="Pfam" id="PF15911"/>
    </source>
</evidence>
<feature type="domain" description="WDR19 first beta-propeller" evidence="11">
    <location>
        <begin position="22"/>
        <end position="337"/>
    </location>
</feature>
<dbReference type="InterPro" id="IPR056170">
    <property type="entry name" value="Znf_IFT121-like"/>
</dbReference>
<dbReference type="InterPro" id="IPR011990">
    <property type="entry name" value="TPR-like_helical_dom_sf"/>
</dbReference>
<proteinExistence type="predicted"/>
<evidence type="ECO:0000259" key="11">
    <source>
        <dbReference type="Pfam" id="PF23389"/>
    </source>
</evidence>
<dbReference type="InterPro" id="IPR015943">
    <property type="entry name" value="WD40/YVTN_repeat-like_dom_sf"/>
</dbReference>
<dbReference type="SUPFAM" id="SSF50998">
    <property type="entry name" value="Quinoprotein alcohol dehydrogenase-like"/>
    <property type="match status" value="1"/>
</dbReference>
<dbReference type="PANTHER" id="PTHR14920:SF0">
    <property type="entry name" value="WD REPEAT DOMAIN 19"/>
    <property type="match status" value="1"/>
</dbReference>
<dbReference type="GO" id="GO:0030991">
    <property type="term" value="C:intraciliary transport particle A"/>
    <property type="evidence" value="ECO:0007669"/>
    <property type="project" value="TreeGrafter"/>
</dbReference>
<keyword evidence="7" id="KW-0206">Cytoskeleton</keyword>
<dbReference type="Pfam" id="PF24762">
    <property type="entry name" value="TPR_IF140-IFT172"/>
    <property type="match status" value="1"/>
</dbReference>
<dbReference type="WBParaSite" id="Pan_g2736.t1">
    <property type="protein sequence ID" value="Pan_g2736.t1"/>
    <property type="gene ID" value="Pan_g2736"/>
</dbReference>
<dbReference type="SUPFAM" id="SSF48452">
    <property type="entry name" value="TPR-like"/>
    <property type="match status" value="1"/>
</dbReference>
<feature type="domain" description="WDR19 WD40 repeat" evidence="9">
    <location>
        <begin position="358"/>
        <end position="631"/>
    </location>
</feature>
<evidence type="ECO:0000256" key="1">
    <source>
        <dbReference type="ARBA" id="ARBA00004120"/>
    </source>
</evidence>
<evidence type="ECO:0000256" key="8">
    <source>
        <dbReference type="ARBA" id="ARBA00023273"/>
    </source>
</evidence>
<sequence>MKLLYFVPRPEGIKDDVTINMLFSWRPQGNYLASSNGMVSVRICDRYGEIFDEFNAPEKDRFLEWHRDGDYLAAVGSNAPHVTIYTMSTKKSNDVDLGLAAREIPTFVMWSESQVLIVCTSRGNVYFLNVLTSKKTPIMGKHHRTITTGHVNEDGYLALGSEDATITISNNSGDTVNSFGCNSEPECVHLIKMPDEDDKNNELYFITAILGKKTLMVASALTTDPPVNLQFQEKYGNIRKCQWFENANVLIAFETGHLVCLKIDKYPEQSQETFSIKDFDHYLSDIAICTEARIKLRHLDRLTEMTALVSVEDDQKGLKEVKISNNGALVAVTGKSGTMMIFLTKVPIIGSAYHDKIVFLSSINKVKVHFDGERETIEIDVRVEPSHLAISEHHLAVVTNNRAWYYELHNRSVGLVNQCEYLSTVSKIKMNETFVVALLDGRAQLHKITARQRDEEFEGSYLTFPIKTTNIAYSNIIDADLTNRFFIYCTESQHICFFSLTDWAPILEFKHTCVVRKVIAEFTGIRICFFDERYETHIFDPASYQSIPVQSDGNNYVDCLWENFTIDRDTFAASNGKTLTVYILNKNADGITLQKIGETAIPYGHLPMMMSKGIIYCLTQAGKVNTFILESQKTESNLESKTKPQLWRNAWKICETANDNALWERFASEALEAHMFGLAIKIYKHIKNVAMAWTVEEIADVEDFNTVKGMIAMLKEDYDKAEGAFLAAGKGEMALEMRRDILHWDRAVSLAKEIKPSEMPKIAKEYANQLEFLGKHEDALRHYEEAVMPESDDPENAEQILEHNEFCKAGAARMAIRLGDINRGTKIAESLPNRTIKKECGLLLEQIKQFNEAGKLYELGAFYDRAAAAYIKVKNWAKIKELGDKIRSPKILAQYGRILEAEKKYPEALRVYQNANNYDNAVRIMVEHLNLIEDAVKIVRESRSHEGAKIVAKHFSKLGENATAIEFLVISACYQEAFQLAEAENMMAVFADAVENEEAKPQYAPLAKYYSAKERDPCMAGKFFLLDGEYKTAMDTLLNAKEDEKSMLLAIRCAVESKDKALVKQLTDYLLGDVDGVPKDPHLIFRLYVSLQMYSEAAKTAMILSQAEQQRGNYKVARDLLYQMYKQLVINNLHVPASLMDSLIILHSYLVVKSLIKRNDQKNAARMLIRVANHISLFASHTVDILTSTVIVCTKAGLNASAFKYAVQLLRPELRRSVNEKYRKKIESIVRKAQDAVDEEEDKSPCPYCEERIYESALNCQYCKNRLPICVVTGKHIVKEDFALCNGCNLPGYFSEFKRLAAKNEKCPMCGSSVNDVTPSNAAVYLQMNFNEGNEAGN</sequence>
<reference evidence="13" key="1">
    <citation type="journal article" date="2013" name="Genetics">
        <title>The draft genome and transcriptome of Panagrellus redivivus are shaped by the harsh demands of a free-living lifestyle.</title>
        <authorList>
            <person name="Srinivasan J."/>
            <person name="Dillman A.R."/>
            <person name="Macchietto M.G."/>
            <person name="Heikkinen L."/>
            <person name="Lakso M."/>
            <person name="Fracchia K.M."/>
            <person name="Antoshechkin I."/>
            <person name="Mortazavi A."/>
            <person name="Wong G."/>
            <person name="Sternberg P.W."/>
        </authorList>
    </citation>
    <scope>NUCLEOTIDE SEQUENCE [LARGE SCALE GENOMIC DNA]</scope>
    <source>
        <strain evidence="13">MT8872</strain>
    </source>
</reference>
<evidence type="ECO:0000256" key="5">
    <source>
        <dbReference type="ARBA" id="ARBA00022794"/>
    </source>
</evidence>
<evidence type="ECO:0000256" key="3">
    <source>
        <dbReference type="ARBA" id="ARBA00022574"/>
    </source>
</evidence>
<keyword evidence="4" id="KW-0677">Repeat</keyword>
<dbReference type="InterPro" id="IPR056168">
    <property type="entry name" value="TPR_IF140/IFT172/WDR19"/>
</dbReference>
<keyword evidence="6" id="KW-0969">Cilium</keyword>
<keyword evidence="3" id="KW-0853">WD repeat</keyword>
<keyword evidence="8" id="KW-0966">Cell projection</keyword>
<dbReference type="Pfam" id="PF23389">
    <property type="entry name" value="Beta-prop_WDR19_1st"/>
    <property type="match status" value="1"/>
</dbReference>
<feature type="domain" description="IFT121-like zinc finger" evidence="10">
    <location>
        <begin position="1268"/>
        <end position="1314"/>
    </location>
</feature>
<dbReference type="GO" id="GO:0035721">
    <property type="term" value="P:intraciliary retrograde transport"/>
    <property type="evidence" value="ECO:0007669"/>
    <property type="project" value="InterPro"/>
</dbReference>
<dbReference type="GO" id="GO:0005929">
    <property type="term" value="C:cilium"/>
    <property type="evidence" value="ECO:0007669"/>
    <property type="project" value="TreeGrafter"/>
</dbReference>
<protein>
    <submittedName>
        <fullName evidence="14">WD_REPEATS_REGION domain-containing protein</fullName>
    </submittedName>
</protein>
<dbReference type="SUPFAM" id="SSF101898">
    <property type="entry name" value="NHL repeat"/>
    <property type="match status" value="1"/>
</dbReference>
<dbReference type="InterPro" id="IPR011047">
    <property type="entry name" value="Quinoprotein_ADH-like_sf"/>
</dbReference>
<keyword evidence="13" id="KW-1185">Reference proteome</keyword>
<evidence type="ECO:0000313" key="13">
    <source>
        <dbReference type="Proteomes" id="UP000492821"/>
    </source>
</evidence>
<name>A0A7E4VS44_PANRE</name>
<evidence type="ECO:0000259" key="10">
    <source>
        <dbReference type="Pfam" id="PF23145"/>
    </source>
</evidence>
<evidence type="ECO:0000256" key="2">
    <source>
        <dbReference type="ARBA" id="ARBA00022490"/>
    </source>
</evidence>
<dbReference type="PANTHER" id="PTHR14920">
    <property type="entry name" value="OSMOTIC AVOIDANCE ABNORMAL PROTEIN 1/WD REPEAT MEMBRANE PROTEIN"/>
    <property type="match status" value="1"/>
</dbReference>
<dbReference type="InterPro" id="IPR039468">
    <property type="entry name" value="WDR19_WD40_rpt"/>
</dbReference>
<evidence type="ECO:0000256" key="6">
    <source>
        <dbReference type="ARBA" id="ARBA00023069"/>
    </source>
</evidence>